<evidence type="ECO:0000313" key="1">
    <source>
        <dbReference type="EMBL" id="QUC67284.1"/>
    </source>
</evidence>
<reference evidence="1" key="1">
    <citation type="submission" date="2021-01" db="EMBL/GenBank/DDBJ databases">
        <title>Complete genome sequence of Clostridiales bacterium R-7.</title>
        <authorList>
            <person name="Mahoney-Kurpe S.C."/>
            <person name="Palevich N."/>
            <person name="Koike S."/>
            <person name="Moon C.D."/>
            <person name="Attwood G.T."/>
        </authorList>
    </citation>
    <scope>NUCLEOTIDE SEQUENCE</scope>
    <source>
        <strain evidence="1">R-7</strain>
    </source>
</reference>
<dbReference type="Proteomes" id="UP000682782">
    <property type="component" value="Chromosome"/>
</dbReference>
<keyword evidence="2" id="KW-1185">Reference proteome</keyword>
<name>A0AC61MWT8_9FIRM</name>
<evidence type="ECO:0000313" key="2">
    <source>
        <dbReference type="Proteomes" id="UP000682782"/>
    </source>
</evidence>
<sequence length="249" mass="29053">MPSQSPLLYRLIHRVIWLLSPKYKLYGTENLPPEPCIIVGNHCQMYGPIAAELHLTRPHYIWCIGEMMNRKEVPAYAFQDFWSMKPRRWHWFYRLLSHLIAPLADYIFNHAHTIPVYHDTRVMTTFRQSVDRLKEGADVVIFPEKSDPYNGILWQFQEHFADLAKLYNRRTGTAVCFVPMYTAPRLSSIHFGKPVRYNPEADAAEERARICHAMLTAISDLASALPQHTIVPYPNIPKKQYPLNTDRTC</sequence>
<protein>
    <submittedName>
        <fullName evidence="1">Uncharacterized protein</fullName>
    </submittedName>
</protein>
<proteinExistence type="predicted"/>
<dbReference type="EMBL" id="CP068393">
    <property type="protein sequence ID" value="QUC67284.1"/>
    <property type="molecule type" value="Genomic_DNA"/>
</dbReference>
<organism evidence="1 2">
    <name type="scientific">Aristaeella hokkaidonensis</name>
    <dbReference type="NCBI Taxonomy" id="3046382"/>
    <lineage>
        <taxon>Bacteria</taxon>
        <taxon>Bacillati</taxon>
        <taxon>Bacillota</taxon>
        <taxon>Clostridia</taxon>
        <taxon>Eubacteriales</taxon>
        <taxon>Aristaeellaceae</taxon>
        <taxon>Aristaeella</taxon>
    </lineage>
</organism>
<accession>A0AC61MWT8</accession>
<gene>
    <name evidence="1" type="ORF">JYE49_00800</name>
</gene>